<dbReference type="OrthoDB" id="5412651at2"/>
<dbReference type="KEGG" id="glo:Glov_2403"/>
<dbReference type="Proteomes" id="UP000002420">
    <property type="component" value="Chromosome"/>
</dbReference>
<dbReference type="Gene3D" id="3.40.630.30">
    <property type="match status" value="1"/>
</dbReference>
<evidence type="ECO:0000313" key="1">
    <source>
        <dbReference type="EMBL" id="ACD96119.1"/>
    </source>
</evidence>
<reference evidence="1 2" key="1">
    <citation type="submission" date="2008-05" db="EMBL/GenBank/DDBJ databases">
        <title>Complete sequence of chromosome of Geobacter lovleyi SZ.</title>
        <authorList>
            <consortium name="US DOE Joint Genome Institute"/>
            <person name="Lucas S."/>
            <person name="Copeland A."/>
            <person name="Lapidus A."/>
            <person name="Glavina del Rio T."/>
            <person name="Dalin E."/>
            <person name="Tice H."/>
            <person name="Bruce D."/>
            <person name="Goodwin L."/>
            <person name="Pitluck S."/>
            <person name="Chertkov O."/>
            <person name="Meincke L."/>
            <person name="Brettin T."/>
            <person name="Detter J.C."/>
            <person name="Han C."/>
            <person name="Tapia R."/>
            <person name="Kuske C.R."/>
            <person name="Schmutz J."/>
            <person name="Larimer F."/>
            <person name="Land M."/>
            <person name="Hauser L."/>
            <person name="Kyrpides N."/>
            <person name="Mikhailova N."/>
            <person name="Sung Y."/>
            <person name="Fletcher K.E."/>
            <person name="Ritalahti K.M."/>
            <person name="Loeffler F.E."/>
            <person name="Richardson P."/>
        </authorList>
    </citation>
    <scope>NUCLEOTIDE SEQUENCE [LARGE SCALE GENOMIC DNA]</scope>
    <source>
        <strain evidence="2">ATCC BAA-1151 / DSM 17278 / SZ</strain>
    </source>
</reference>
<dbReference type="STRING" id="398767.Glov_2403"/>
<dbReference type="HOGENOM" id="CLU_052477_0_0_7"/>
<dbReference type="InterPro" id="IPR016181">
    <property type="entry name" value="Acyl_CoA_acyltransferase"/>
</dbReference>
<accession>B3E5D2</accession>
<dbReference type="SUPFAM" id="SSF55729">
    <property type="entry name" value="Acyl-CoA N-acyltransferases (Nat)"/>
    <property type="match status" value="1"/>
</dbReference>
<keyword evidence="2" id="KW-1185">Reference proteome</keyword>
<dbReference type="eggNOG" id="COG3153">
    <property type="taxonomic scope" value="Bacteria"/>
</dbReference>
<dbReference type="AlphaFoldDB" id="B3E5D2"/>
<name>B3E5D2_TRIL1</name>
<organism evidence="1 2">
    <name type="scientific">Trichlorobacter lovleyi (strain ATCC BAA-1151 / DSM 17278 / SZ)</name>
    <name type="common">Geobacter lovleyi</name>
    <dbReference type="NCBI Taxonomy" id="398767"/>
    <lineage>
        <taxon>Bacteria</taxon>
        <taxon>Pseudomonadati</taxon>
        <taxon>Thermodesulfobacteriota</taxon>
        <taxon>Desulfuromonadia</taxon>
        <taxon>Geobacterales</taxon>
        <taxon>Geobacteraceae</taxon>
        <taxon>Trichlorobacter</taxon>
    </lineage>
</organism>
<dbReference type="EMBL" id="CP001089">
    <property type="protein sequence ID" value="ACD96119.1"/>
    <property type="molecule type" value="Genomic_DNA"/>
</dbReference>
<protein>
    <recommendedName>
        <fullName evidence="3">N-acetyltransferase domain-containing protein</fullName>
    </recommendedName>
</protein>
<dbReference type="RefSeq" id="WP_012470452.1">
    <property type="nucleotide sequence ID" value="NC_010814.1"/>
</dbReference>
<proteinExistence type="predicted"/>
<gene>
    <name evidence="1" type="ordered locus">Glov_2403</name>
</gene>
<evidence type="ECO:0000313" key="2">
    <source>
        <dbReference type="Proteomes" id="UP000002420"/>
    </source>
</evidence>
<sequence length="349" mass="38600">MTLRQEAIRRLAADSRPLPETEPFSTRLYQPEDGYGVTRLFYAVYGDGYPVDTFYLPEQLTEENRAGRIRSVVARTEDGQVVSHIALYRSSAPNPDLYEYGLGLTLPAYRASLAFARCNSLLLSLVEDGVVDSFFGEAVCNHIITQKLTRQSGAIETALEAALMPARAYEAEQSADGRVGCIMSFKVCRDRIRPLCIPSCYHQELTFAMEGLKLGRELIPDNGQLSDEGSQFDTVRFDHAGVARCTITAPGRDLVPRLLSLETELRQAGYAVLQCFIPLGDSRGAAAATLLQQAGFFLGGFLPAWFGEDGLLMQKLFIDPGFESLKLHSDRARTLAALVRNDWQRSLEG</sequence>
<evidence type="ECO:0008006" key="3">
    <source>
        <dbReference type="Google" id="ProtNLM"/>
    </source>
</evidence>